<dbReference type="SUPFAM" id="SSF53335">
    <property type="entry name" value="S-adenosyl-L-methionine-dependent methyltransferases"/>
    <property type="match status" value="1"/>
</dbReference>
<dbReference type="AlphaFoldDB" id="A0A368KRN9"/>
<sequence>MIFQHSESGLPPERAALLAEAIQQGRDAQRFVRPDIKAELADLPYRKEALLLEEPCAESSPPVQLDPLSIEEPKRRSIAKKVLRELQRPFRRLLKRLRSISVLQPGHSEPCPAEQQPDPLEEFRNILRSYEQKIHDLEVNYCSMLASDRLEYRDSITTRSPVFDQHDLSDHAIESLFVHTRLPAPPARVLVLDCAQSKIAIELASLGFDVVGADRQRVSLQHPNLVVIHANGHNLPVAAESFDVVVSLASLSRDQSSENHKHEEAAQIAAEALRVLKHGGKFLLAAPYTTANEATGLALNSSVLQQMTLPFDVKESSYALLEGKFWKVTSDEEAARQNVSPQHVSTLVLLAMQKG</sequence>
<accession>A0A368KRN9</accession>
<dbReference type="InterPro" id="IPR013216">
    <property type="entry name" value="Methyltransf_11"/>
</dbReference>
<dbReference type="OrthoDB" id="9811589at2"/>
<feature type="domain" description="Methyltransferase type 11" evidence="1">
    <location>
        <begin position="194"/>
        <end position="283"/>
    </location>
</feature>
<reference evidence="2 3" key="1">
    <citation type="submission" date="2018-07" db="EMBL/GenBank/DDBJ databases">
        <title>Comparative genomes isolates from brazilian mangrove.</title>
        <authorList>
            <person name="De Araujo J.E."/>
            <person name="Taketani R.G."/>
            <person name="Silva M.C.P."/>
            <person name="Lourenco M.V."/>
            <person name="Oliveira V.M."/>
            <person name="Andreote F.D."/>
        </authorList>
    </citation>
    <scope>NUCLEOTIDE SEQUENCE [LARGE SCALE GENOMIC DNA]</scope>
    <source>
        <strain evidence="2 3">HEX PRIS-MGV</strain>
    </source>
</reference>
<dbReference type="CDD" id="cd02440">
    <property type="entry name" value="AdoMet_MTases"/>
    <property type="match status" value="1"/>
</dbReference>
<dbReference type="Pfam" id="PF08241">
    <property type="entry name" value="Methyltransf_11"/>
    <property type="match status" value="1"/>
</dbReference>
<dbReference type="Proteomes" id="UP000253562">
    <property type="component" value="Unassembled WGS sequence"/>
</dbReference>
<gene>
    <name evidence="2" type="ORF">DTL42_15950</name>
</gene>
<comment type="caution">
    <text evidence="2">The sequence shown here is derived from an EMBL/GenBank/DDBJ whole genome shotgun (WGS) entry which is preliminary data.</text>
</comment>
<keyword evidence="2" id="KW-0808">Transferase</keyword>
<dbReference type="InterPro" id="IPR029063">
    <property type="entry name" value="SAM-dependent_MTases_sf"/>
</dbReference>
<dbReference type="EMBL" id="QPEX01000030">
    <property type="protein sequence ID" value="RCS46449.1"/>
    <property type="molecule type" value="Genomic_DNA"/>
</dbReference>
<evidence type="ECO:0000313" key="2">
    <source>
        <dbReference type="EMBL" id="RCS46449.1"/>
    </source>
</evidence>
<organism evidence="2 3">
    <name type="scientific">Bremerella cremea</name>
    <dbReference type="NCBI Taxonomy" id="1031537"/>
    <lineage>
        <taxon>Bacteria</taxon>
        <taxon>Pseudomonadati</taxon>
        <taxon>Planctomycetota</taxon>
        <taxon>Planctomycetia</taxon>
        <taxon>Pirellulales</taxon>
        <taxon>Pirellulaceae</taxon>
        <taxon>Bremerella</taxon>
    </lineage>
</organism>
<evidence type="ECO:0000313" key="3">
    <source>
        <dbReference type="Proteomes" id="UP000253562"/>
    </source>
</evidence>
<dbReference type="RefSeq" id="WP_114369718.1">
    <property type="nucleotide sequence ID" value="NZ_QPEX01000030.1"/>
</dbReference>
<evidence type="ECO:0000259" key="1">
    <source>
        <dbReference type="Pfam" id="PF08241"/>
    </source>
</evidence>
<dbReference type="GO" id="GO:0008757">
    <property type="term" value="F:S-adenosylmethionine-dependent methyltransferase activity"/>
    <property type="evidence" value="ECO:0007669"/>
    <property type="project" value="InterPro"/>
</dbReference>
<name>A0A368KRN9_9BACT</name>
<proteinExistence type="predicted"/>
<keyword evidence="2" id="KW-0489">Methyltransferase</keyword>
<dbReference type="Gene3D" id="3.40.50.150">
    <property type="entry name" value="Vaccinia Virus protein VP39"/>
    <property type="match status" value="1"/>
</dbReference>
<protein>
    <submittedName>
        <fullName evidence="2">Class I SAM-dependent methyltransferase</fullName>
    </submittedName>
</protein>
<dbReference type="GO" id="GO:0032259">
    <property type="term" value="P:methylation"/>
    <property type="evidence" value="ECO:0007669"/>
    <property type="project" value="UniProtKB-KW"/>
</dbReference>